<dbReference type="PROSITE" id="PS50174">
    <property type="entry name" value="G_PATCH"/>
    <property type="match status" value="1"/>
</dbReference>
<evidence type="ECO:0000256" key="1">
    <source>
        <dbReference type="SAM" id="MobiDB-lite"/>
    </source>
</evidence>
<reference evidence="3" key="2">
    <citation type="submission" date="2023-06" db="EMBL/GenBank/DDBJ databases">
        <authorList>
            <consortium name="Lawrence Berkeley National Laboratory"/>
            <person name="Haridas S."/>
            <person name="Hensen N."/>
            <person name="Bonometti L."/>
            <person name="Westerberg I."/>
            <person name="Brannstrom I.O."/>
            <person name="Guillou S."/>
            <person name="Cros-Aarteil S."/>
            <person name="Calhoun S."/>
            <person name="Kuo A."/>
            <person name="Mondo S."/>
            <person name="Pangilinan J."/>
            <person name="Riley R."/>
            <person name="Labutti K."/>
            <person name="Andreopoulos B."/>
            <person name="Lipzen A."/>
            <person name="Chen C."/>
            <person name="Yanf M."/>
            <person name="Daum C."/>
            <person name="Ng V."/>
            <person name="Clum A."/>
            <person name="Steindorff A."/>
            <person name="Ohm R."/>
            <person name="Martin F."/>
            <person name="Silar P."/>
            <person name="Natvig D."/>
            <person name="Lalanne C."/>
            <person name="Gautier V."/>
            <person name="Ament-Velasquez S.L."/>
            <person name="Kruys A."/>
            <person name="Hutchinson M.I."/>
            <person name="Powell A.J."/>
            <person name="Barry K."/>
            <person name="Miller A.N."/>
            <person name="Grigoriev I.V."/>
            <person name="Debuchy R."/>
            <person name="Gladieux P."/>
            <person name="Thoren M.H."/>
            <person name="Johannesson H."/>
        </authorList>
    </citation>
    <scope>NUCLEOTIDE SEQUENCE</scope>
    <source>
        <strain evidence="3">CBS 118394</strain>
    </source>
</reference>
<feature type="region of interest" description="Disordered" evidence="1">
    <location>
        <begin position="1"/>
        <end position="22"/>
    </location>
</feature>
<reference evidence="3" key="1">
    <citation type="journal article" date="2023" name="Mol. Phylogenet. Evol.">
        <title>Genome-scale phylogeny and comparative genomics of the fungal order Sordariales.</title>
        <authorList>
            <person name="Hensen N."/>
            <person name="Bonometti L."/>
            <person name="Westerberg I."/>
            <person name="Brannstrom I.O."/>
            <person name="Guillou S."/>
            <person name="Cros-Aarteil S."/>
            <person name="Calhoun S."/>
            <person name="Haridas S."/>
            <person name="Kuo A."/>
            <person name="Mondo S."/>
            <person name="Pangilinan J."/>
            <person name="Riley R."/>
            <person name="LaButti K."/>
            <person name="Andreopoulos B."/>
            <person name="Lipzen A."/>
            <person name="Chen C."/>
            <person name="Yan M."/>
            <person name="Daum C."/>
            <person name="Ng V."/>
            <person name="Clum A."/>
            <person name="Steindorff A."/>
            <person name="Ohm R.A."/>
            <person name="Martin F."/>
            <person name="Silar P."/>
            <person name="Natvig D.O."/>
            <person name="Lalanne C."/>
            <person name="Gautier V."/>
            <person name="Ament-Velasquez S.L."/>
            <person name="Kruys A."/>
            <person name="Hutchinson M.I."/>
            <person name="Powell A.J."/>
            <person name="Barry K."/>
            <person name="Miller A.N."/>
            <person name="Grigoriev I.V."/>
            <person name="Debuchy R."/>
            <person name="Gladieux P."/>
            <person name="Hiltunen Thoren M."/>
            <person name="Johannesson H."/>
        </authorList>
    </citation>
    <scope>NUCLEOTIDE SEQUENCE</scope>
    <source>
        <strain evidence="3">CBS 118394</strain>
    </source>
</reference>
<accession>A0AAE0M4I0</accession>
<dbReference type="SMART" id="SM00443">
    <property type="entry name" value="G_patch"/>
    <property type="match status" value="1"/>
</dbReference>
<dbReference type="AlphaFoldDB" id="A0AAE0M4I0"/>
<name>A0AAE0M4I0_9PEZI</name>
<dbReference type="InterPro" id="IPR039146">
    <property type="entry name" value="GPANK1"/>
</dbReference>
<protein>
    <recommendedName>
        <fullName evidence="2">G-patch domain-containing protein</fullName>
    </recommendedName>
</protein>
<dbReference type="Proteomes" id="UP001283341">
    <property type="component" value="Unassembled WGS sequence"/>
</dbReference>
<keyword evidence="4" id="KW-1185">Reference proteome</keyword>
<sequence length="229" mass="25069">MATPPGADDDDYNEVPLQHKRPFGSGLHRKAIAFVPATGDTKSLTAVPAAEAKRPQQSVSDLYRSMVLPHDNIKTHSSLGAPDERIMCEICKLPLDSLAAEHPTARRHETSLAHQLCLPHSHPPSAIDRSRMGLSYLSAHGWDPDARKGLGAAQQGIQFPVKTKPKDDKLGIGLQLPKNLPAPKPKAKLLDAGKVRKLVKEEKRKAERIRQQLYGGKDLEKYLGLGAVR</sequence>
<evidence type="ECO:0000259" key="2">
    <source>
        <dbReference type="PROSITE" id="PS50174"/>
    </source>
</evidence>
<comment type="caution">
    <text evidence="3">The sequence shown here is derived from an EMBL/GenBank/DDBJ whole genome shotgun (WGS) entry which is preliminary data.</text>
</comment>
<evidence type="ECO:0000313" key="3">
    <source>
        <dbReference type="EMBL" id="KAK3318438.1"/>
    </source>
</evidence>
<dbReference type="Pfam" id="PF01585">
    <property type="entry name" value="G-patch"/>
    <property type="match status" value="1"/>
</dbReference>
<dbReference type="PANTHER" id="PTHR20923:SF1">
    <property type="entry name" value="G PATCH DOMAIN AND ANKYRIN REPEAT-CONTAINING PROTEIN 1"/>
    <property type="match status" value="1"/>
</dbReference>
<gene>
    <name evidence="3" type="ORF">B0H66DRAFT_237725</name>
</gene>
<dbReference type="InterPro" id="IPR000467">
    <property type="entry name" value="G_patch_dom"/>
</dbReference>
<dbReference type="PANTHER" id="PTHR20923">
    <property type="entry name" value="BAT4 PROTEIN-RELATED"/>
    <property type="match status" value="1"/>
</dbReference>
<feature type="domain" description="G-patch" evidence="2">
    <location>
        <begin position="129"/>
        <end position="177"/>
    </location>
</feature>
<dbReference type="GO" id="GO:0003676">
    <property type="term" value="F:nucleic acid binding"/>
    <property type="evidence" value="ECO:0007669"/>
    <property type="project" value="InterPro"/>
</dbReference>
<organism evidence="3 4">
    <name type="scientific">Apodospora peruviana</name>
    <dbReference type="NCBI Taxonomy" id="516989"/>
    <lineage>
        <taxon>Eukaryota</taxon>
        <taxon>Fungi</taxon>
        <taxon>Dikarya</taxon>
        <taxon>Ascomycota</taxon>
        <taxon>Pezizomycotina</taxon>
        <taxon>Sordariomycetes</taxon>
        <taxon>Sordariomycetidae</taxon>
        <taxon>Sordariales</taxon>
        <taxon>Lasiosphaeriaceae</taxon>
        <taxon>Apodospora</taxon>
    </lineage>
</organism>
<proteinExistence type="predicted"/>
<evidence type="ECO:0000313" key="4">
    <source>
        <dbReference type="Proteomes" id="UP001283341"/>
    </source>
</evidence>
<dbReference type="EMBL" id="JAUEDM010000004">
    <property type="protein sequence ID" value="KAK3318438.1"/>
    <property type="molecule type" value="Genomic_DNA"/>
</dbReference>